<name>A0AAV9WSU5_9PEZI</name>
<evidence type="ECO:0000259" key="1">
    <source>
        <dbReference type="PROSITE" id="PS50181"/>
    </source>
</evidence>
<dbReference type="AlphaFoldDB" id="A0AAV9WSU5"/>
<feature type="domain" description="F-box" evidence="1">
    <location>
        <begin position="3"/>
        <end position="39"/>
    </location>
</feature>
<evidence type="ECO:0000313" key="2">
    <source>
        <dbReference type="EMBL" id="KAK6525202.1"/>
    </source>
</evidence>
<protein>
    <recommendedName>
        <fullName evidence="1">F-box domain-containing protein</fullName>
    </recommendedName>
</protein>
<organism evidence="2 3">
    <name type="scientific">Orbilia ellipsospora</name>
    <dbReference type="NCBI Taxonomy" id="2528407"/>
    <lineage>
        <taxon>Eukaryota</taxon>
        <taxon>Fungi</taxon>
        <taxon>Dikarya</taxon>
        <taxon>Ascomycota</taxon>
        <taxon>Pezizomycotina</taxon>
        <taxon>Orbiliomycetes</taxon>
        <taxon>Orbiliales</taxon>
        <taxon>Orbiliaceae</taxon>
        <taxon>Orbilia</taxon>
    </lineage>
</organism>
<dbReference type="EMBL" id="JAVHJO010000017">
    <property type="protein sequence ID" value="KAK6525202.1"/>
    <property type="molecule type" value="Genomic_DNA"/>
</dbReference>
<dbReference type="InterPro" id="IPR001810">
    <property type="entry name" value="F-box_dom"/>
</dbReference>
<comment type="caution">
    <text evidence="2">The sequence shown here is derived from an EMBL/GenBank/DDBJ whole genome shotgun (WGS) entry which is preliminary data.</text>
</comment>
<dbReference type="Proteomes" id="UP001365542">
    <property type="component" value="Unassembled WGS sequence"/>
</dbReference>
<reference evidence="2 3" key="1">
    <citation type="submission" date="2019-10" db="EMBL/GenBank/DDBJ databases">
        <authorList>
            <person name="Palmer J.M."/>
        </authorList>
    </citation>
    <scope>NUCLEOTIDE SEQUENCE [LARGE SCALE GENOMIC DNA]</scope>
    <source>
        <strain evidence="2 3">TWF694</strain>
    </source>
</reference>
<keyword evidence="3" id="KW-1185">Reference proteome</keyword>
<evidence type="ECO:0000313" key="3">
    <source>
        <dbReference type="Proteomes" id="UP001365542"/>
    </source>
</evidence>
<dbReference type="PROSITE" id="PS50181">
    <property type="entry name" value="FBOX"/>
    <property type="match status" value="1"/>
</dbReference>
<accession>A0AAV9WSU5</accession>
<gene>
    <name evidence="2" type="ORF">TWF694_005348</name>
</gene>
<proteinExistence type="predicted"/>
<sequence length="436" mass="50056">MEATNLSYLPPEIFDIIYSYLSYDSLLVVSVCSKTDRRLSIPYLFCAIKLSIDSLKAFNNGHLSHLNHRIRHVNFSDLDCASDFLQNVIKCRLYCESLHHFPNITGLHVFFAAPDNQHTALRVAIIRAASKHSWFRSLKSLSIDYTSIPDESPYYITPETVESSLNSKELHFLNPPGRRLTDIDDIPVLESLTSASVTAMVPRFSVDRDPSSDPLALFYCHSGSTLRDLKLKSSAMSYTYTLIFHLHGISRNEIAGVLLSIRKLDITLYSFNSFHFSGIVSRFRNLEELTINAPNYGMKELPAPIAMVERIVYYHMVALRNLKRARIPWPVTGEGVEADIEILTDTMRYLTTNQEARVREWNFRPANKHGLPELEYIDFVSGYEEVDDDYWYTYGGTVAYKGSDMTIARVYRDMRVEMRTEKGHRKGLEKPVWVNH</sequence>